<sequence>MSTFKALVTEEVKANRLLSLSGGNGVPKISVTSAGGTPDFRSTGPISEGAEVTVKLQNNPVWKVEVGEDLSAGTYVEVGEGGVLVASDGEGIGYVAEATEDGGVAKLVRKAGGGAGTPGPKGDKGDKGDTGAPGAKGDKGDKGDPGEDGFPTEAQWDDLVGRVEVLEG</sequence>
<feature type="compositionally biased region" description="Basic and acidic residues" evidence="1">
    <location>
        <begin position="136"/>
        <end position="145"/>
    </location>
</feature>
<reference evidence="2" key="1">
    <citation type="journal article" date="2021" name="Proc. Natl. Acad. Sci. U.S.A.">
        <title>A Catalog of Tens of Thousands of Viruses from Human Metagenomes Reveals Hidden Associations with Chronic Diseases.</title>
        <authorList>
            <person name="Tisza M.J."/>
            <person name="Buck C.B."/>
        </authorList>
    </citation>
    <scope>NUCLEOTIDE SEQUENCE</scope>
    <source>
        <strain evidence="2">CtwrX9</strain>
    </source>
</reference>
<organism evidence="2">
    <name type="scientific">Siphoviridae sp. ctwrX9</name>
    <dbReference type="NCBI Taxonomy" id="2825735"/>
    <lineage>
        <taxon>Viruses</taxon>
        <taxon>Duplodnaviria</taxon>
        <taxon>Heunggongvirae</taxon>
        <taxon>Uroviricota</taxon>
        <taxon>Caudoviricetes</taxon>
    </lineage>
</organism>
<evidence type="ECO:0000256" key="1">
    <source>
        <dbReference type="SAM" id="MobiDB-lite"/>
    </source>
</evidence>
<accession>A0A8S5PUZ8</accession>
<proteinExistence type="predicted"/>
<feature type="region of interest" description="Disordered" evidence="1">
    <location>
        <begin position="21"/>
        <end position="46"/>
    </location>
</feature>
<dbReference type="EMBL" id="BK015508">
    <property type="protein sequence ID" value="DAE10377.1"/>
    <property type="molecule type" value="Genomic_DNA"/>
</dbReference>
<evidence type="ECO:0000313" key="2">
    <source>
        <dbReference type="EMBL" id="DAE10377.1"/>
    </source>
</evidence>
<feature type="region of interest" description="Disordered" evidence="1">
    <location>
        <begin position="109"/>
        <end position="160"/>
    </location>
</feature>
<name>A0A8S5PUZ8_9CAUD</name>
<protein>
    <submittedName>
        <fullName evidence="2">Capsid fiber protein</fullName>
    </submittedName>
</protein>